<dbReference type="RefSeq" id="YP_010841345.1">
    <property type="nucleotide sequence ID" value="NC_079139.1"/>
</dbReference>
<evidence type="ECO:0000313" key="2">
    <source>
        <dbReference type="Proteomes" id="UP001321479"/>
    </source>
</evidence>
<proteinExistence type="predicted"/>
<evidence type="ECO:0000313" key="1">
    <source>
        <dbReference type="EMBL" id="BCS82737.1"/>
    </source>
</evidence>
<protein>
    <submittedName>
        <fullName evidence="1">Uncharacterized protein</fullName>
    </submittedName>
</protein>
<sequence length="143" mass="16891">MDFSIITDNDSDFDKSFEEFKEYIEELKEDYYCGGKKYFFSDKKILMMLKNDPNVIKMNISLANYVILGLKGKILDLKKLKNDTEIQLVKLVLDPTRSSSDTDILKNLMDSVEKYNSEINKYKNDSLEIHDFKKFLKNFQKKN</sequence>
<reference evidence="1 2" key="1">
    <citation type="submission" date="2021-02" db="EMBL/GenBank/DDBJ databases">
        <title>Cotonvirus japonicus, which uses Golgi apparatus of host cells for its virion factory, phylogenetically links tailed tupanvirus and icosahedral mimivirus.</title>
        <authorList>
            <person name="Takahashi H."/>
            <person name="Fukaya S."/>
            <person name="Song C."/>
            <person name="Murata K."/>
            <person name="Takemura M."/>
        </authorList>
    </citation>
    <scope>NUCLEOTIDE SEQUENCE [LARGE SCALE GENOMIC DNA]</scope>
</reference>
<dbReference type="EMBL" id="AP024483">
    <property type="protein sequence ID" value="BCS82737.1"/>
    <property type="molecule type" value="Genomic_DNA"/>
</dbReference>
<accession>A0ABM7NRM2</accession>
<dbReference type="GeneID" id="80557942"/>
<dbReference type="Proteomes" id="UP001321479">
    <property type="component" value="Segment"/>
</dbReference>
<name>A0ABM7NRM2_9VIRU</name>
<keyword evidence="2" id="KW-1185">Reference proteome</keyword>
<organism evidence="1 2">
    <name type="scientific">Cotonvirus japonicus</name>
    <dbReference type="NCBI Taxonomy" id="2811091"/>
    <lineage>
        <taxon>Viruses</taxon>
        <taxon>Varidnaviria</taxon>
        <taxon>Bamfordvirae</taxon>
        <taxon>Nucleocytoviricota</taxon>
        <taxon>Megaviricetes</taxon>
        <taxon>Imitervirales</taxon>
        <taxon>Mimiviridae</taxon>
        <taxon>Megamimivirinae</taxon>
        <taxon>Cotonvirus</taxon>
        <taxon>Cotonvirus japonicum</taxon>
    </lineage>
</organism>